<dbReference type="EMBL" id="NPIA01000001">
    <property type="protein sequence ID" value="OZM58299.1"/>
    <property type="molecule type" value="Genomic_DNA"/>
</dbReference>
<protein>
    <recommendedName>
        <fullName evidence="5">Lipoprotein</fullName>
    </recommendedName>
</protein>
<reference evidence="3 4" key="2">
    <citation type="submission" date="2017-09" db="EMBL/GenBank/DDBJ databases">
        <title>Bacillus patelloidae sp. nov., isolated from the intestinal tract of a marine limpet.</title>
        <authorList>
            <person name="Liu R."/>
            <person name="Dong C."/>
            <person name="Shao Z."/>
        </authorList>
    </citation>
    <scope>NUCLEOTIDE SEQUENCE [LARGE SCALE GENOMIC DNA]</scope>
    <source>
        <strain evidence="3 4">SA5d-4</strain>
    </source>
</reference>
<dbReference type="RefSeq" id="WP_094920950.1">
    <property type="nucleotide sequence ID" value="NZ_NPIA01000001.1"/>
</dbReference>
<organism evidence="3 4">
    <name type="scientific">Lottiidibacillus patelloidae</name>
    <dbReference type="NCBI Taxonomy" id="2670334"/>
    <lineage>
        <taxon>Bacteria</taxon>
        <taxon>Bacillati</taxon>
        <taxon>Bacillota</taxon>
        <taxon>Bacilli</taxon>
        <taxon>Bacillales</taxon>
        <taxon>Bacillaceae</taxon>
        <taxon>Lottiidibacillus</taxon>
    </lineage>
</organism>
<evidence type="ECO:0000313" key="4">
    <source>
        <dbReference type="Proteomes" id="UP000217083"/>
    </source>
</evidence>
<proteinExistence type="predicted"/>
<sequence>MIIKMRFTLVLSVILILLTACGTDKVIDKDNNNETENEHSENNEDEDNQNTETENEDTDQEGSDEIIEPKKTTQFTLHWENHNGSFSVNGVKLGDSHKGVLEKLGNPQEIIENGDETLELYLIEDWFTRELAVTYKEEKVVRIELFGSLETTELEALIQDFQGGIYRYKYASYSHLFESPNGSLLVIDSSNYAKYGIQQRYIITTMNNWKNEENYLEDYMRTDNDAAIAVIVRSNPLYIHLLGSGELVVNGIKIGDSRETVEALLGVPFDAEEDKNYENQETSDHGYWPHWKYTYGIETEINYIEFIVEFYKDRVIAIELHDEMQVPIIPSSFVEEFEGTIYMEDSSSSFIFDAKENIFVIQAQLGNYRIAERADRNWINANFEESLEKVTKQEVLESPIIIK</sequence>
<gene>
    <name evidence="3" type="ORF">CIB95_01635</name>
</gene>
<dbReference type="AlphaFoldDB" id="A0A263BX41"/>
<reference evidence="4" key="1">
    <citation type="submission" date="2017-08" db="EMBL/GenBank/DDBJ databases">
        <authorList>
            <person name="Huang Z."/>
        </authorList>
    </citation>
    <scope>NUCLEOTIDE SEQUENCE [LARGE SCALE GENOMIC DNA]</scope>
    <source>
        <strain evidence="4">SA5d-4</strain>
    </source>
</reference>
<evidence type="ECO:0000256" key="1">
    <source>
        <dbReference type="SAM" id="MobiDB-lite"/>
    </source>
</evidence>
<evidence type="ECO:0000256" key="2">
    <source>
        <dbReference type="SAM" id="SignalP"/>
    </source>
</evidence>
<comment type="caution">
    <text evidence="3">The sequence shown here is derived from an EMBL/GenBank/DDBJ whole genome shotgun (WGS) entry which is preliminary data.</text>
</comment>
<keyword evidence="2" id="KW-0732">Signal</keyword>
<keyword evidence="4" id="KW-1185">Reference proteome</keyword>
<feature type="compositionally biased region" description="Basic and acidic residues" evidence="1">
    <location>
        <begin position="26"/>
        <end position="42"/>
    </location>
</feature>
<feature type="signal peptide" evidence="2">
    <location>
        <begin position="1"/>
        <end position="22"/>
    </location>
</feature>
<feature type="chain" id="PRO_5039048828" description="Lipoprotein" evidence="2">
    <location>
        <begin position="23"/>
        <end position="403"/>
    </location>
</feature>
<accession>A0A263BX41</accession>
<evidence type="ECO:0008006" key="5">
    <source>
        <dbReference type="Google" id="ProtNLM"/>
    </source>
</evidence>
<feature type="compositionally biased region" description="Acidic residues" evidence="1">
    <location>
        <begin position="43"/>
        <end position="66"/>
    </location>
</feature>
<name>A0A263BX41_9BACI</name>
<dbReference type="PROSITE" id="PS51257">
    <property type="entry name" value="PROKAR_LIPOPROTEIN"/>
    <property type="match status" value="1"/>
</dbReference>
<evidence type="ECO:0000313" key="3">
    <source>
        <dbReference type="EMBL" id="OZM58299.1"/>
    </source>
</evidence>
<feature type="region of interest" description="Disordered" evidence="1">
    <location>
        <begin position="26"/>
        <end position="66"/>
    </location>
</feature>
<dbReference type="Proteomes" id="UP000217083">
    <property type="component" value="Unassembled WGS sequence"/>
</dbReference>